<evidence type="ECO:0000313" key="2">
    <source>
        <dbReference type="Proteomes" id="UP000003204"/>
    </source>
</evidence>
<proteinExistence type="predicted"/>
<evidence type="ECO:0000313" key="1">
    <source>
        <dbReference type="EMBL" id="EGJ67166.1"/>
    </source>
</evidence>
<name>A0A828SPW6_ACIBA</name>
<protein>
    <submittedName>
        <fullName evidence="1">Uncharacterized protein</fullName>
    </submittedName>
</protein>
<accession>A0A828SPW6</accession>
<organism evidence="1 2">
    <name type="scientific">Acinetobacter baumannii 6014059</name>
    <dbReference type="NCBI Taxonomy" id="525242"/>
    <lineage>
        <taxon>Bacteria</taxon>
        <taxon>Pseudomonadati</taxon>
        <taxon>Pseudomonadota</taxon>
        <taxon>Gammaproteobacteria</taxon>
        <taxon>Moraxellales</taxon>
        <taxon>Moraxellaceae</taxon>
        <taxon>Acinetobacter</taxon>
        <taxon>Acinetobacter calcoaceticus/baumannii complex</taxon>
    </lineage>
</organism>
<gene>
    <name evidence="1" type="ORF">HMPREF0022_03026</name>
</gene>
<dbReference type="Proteomes" id="UP000003204">
    <property type="component" value="Unassembled WGS sequence"/>
</dbReference>
<dbReference type="EMBL" id="ACYS02000162">
    <property type="protein sequence ID" value="EGJ67166.1"/>
    <property type="molecule type" value="Genomic_DNA"/>
</dbReference>
<sequence length="43" mass="5061">MRYCSMSLYHPLQNCTDDSKINNIIPIKNLKKIKKANHVRLAF</sequence>
<dbReference type="AlphaFoldDB" id="A0A828SPW6"/>
<comment type="caution">
    <text evidence="1">The sequence shown here is derived from an EMBL/GenBank/DDBJ whole genome shotgun (WGS) entry which is preliminary data.</text>
</comment>
<reference evidence="1 2" key="1">
    <citation type="submission" date="2011-04" db="EMBL/GenBank/DDBJ databases">
        <authorList>
            <person name="Weinstock G."/>
            <person name="Sodergren E."/>
            <person name="Clifton S."/>
            <person name="Fulton L."/>
            <person name="Fulton B."/>
            <person name="Courtney L."/>
            <person name="Fronick C."/>
            <person name="Harrison M."/>
            <person name="Strong C."/>
            <person name="Farmer C."/>
            <person name="Delahaunty K."/>
            <person name="Markovic C."/>
            <person name="Hall O."/>
            <person name="Minx P."/>
            <person name="Tomlinson C."/>
            <person name="Mitreva M."/>
            <person name="Hou S."/>
            <person name="Chen J."/>
            <person name="Wollam A."/>
            <person name="Pepin K.H."/>
            <person name="Johnson M."/>
            <person name="Bhonagiri V."/>
            <person name="Zhang X."/>
            <person name="Suruliraj S."/>
            <person name="Warren W."/>
            <person name="Chinwalla A."/>
            <person name="Mardis E.R."/>
            <person name="Wilson R.K."/>
        </authorList>
    </citation>
    <scope>NUCLEOTIDE SEQUENCE [LARGE SCALE GENOMIC DNA]</scope>
    <source>
        <strain evidence="1 2">6014059</strain>
    </source>
</reference>